<evidence type="ECO:0000256" key="6">
    <source>
        <dbReference type="ARBA" id="ARBA00023136"/>
    </source>
</evidence>
<dbReference type="InterPro" id="IPR003439">
    <property type="entry name" value="ABC_transporter-like_ATP-bd"/>
</dbReference>
<dbReference type="Pfam" id="PF00664">
    <property type="entry name" value="ABC_membrane"/>
    <property type="match status" value="1"/>
</dbReference>
<evidence type="ECO:0000256" key="4">
    <source>
        <dbReference type="ARBA" id="ARBA00022840"/>
    </source>
</evidence>
<feature type="domain" description="ABC transporter" evidence="8">
    <location>
        <begin position="334"/>
        <end position="566"/>
    </location>
</feature>
<dbReference type="InterPro" id="IPR017871">
    <property type="entry name" value="ABC_transporter-like_CS"/>
</dbReference>
<name>A0ABY9KW82_9BACI</name>
<evidence type="ECO:0000313" key="10">
    <source>
        <dbReference type="EMBL" id="WLV24890.1"/>
    </source>
</evidence>
<feature type="transmembrane region" description="Helical" evidence="7">
    <location>
        <begin position="159"/>
        <end position="180"/>
    </location>
</feature>
<keyword evidence="11" id="KW-1185">Reference proteome</keyword>
<dbReference type="RefSeq" id="WP_348028375.1">
    <property type="nucleotide sequence ID" value="NZ_CP129113.1"/>
</dbReference>
<evidence type="ECO:0000259" key="9">
    <source>
        <dbReference type="PROSITE" id="PS50929"/>
    </source>
</evidence>
<dbReference type="PROSITE" id="PS00211">
    <property type="entry name" value="ABC_TRANSPORTER_1"/>
    <property type="match status" value="1"/>
</dbReference>
<keyword evidence="4" id="KW-0067">ATP-binding</keyword>
<evidence type="ECO:0000259" key="8">
    <source>
        <dbReference type="PROSITE" id="PS50893"/>
    </source>
</evidence>
<dbReference type="PANTHER" id="PTHR43394">
    <property type="entry name" value="ATP-DEPENDENT PERMEASE MDL1, MITOCHONDRIAL"/>
    <property type="match status" value="1"/>
</dbReference>
<comment type="subcellular location">
    <subcellularLocation>
        <location evidence="1">Cell membrane</location>
        <topology evidence="1">Multi-pass membrane protein</topology>
    </subcellularLocation>
</comment>
<evidence type="ECO:0000256" key="3">
    <source>
        <dbReference type="ARBA" id="ARBA00022741"/>
    </source>
</evidence>
<evidence type="ECO:0000313" key="11">
    <source>
        <dbReference type="Proteomes" id="UP001180087"/>
    </source>
</evidence>
<evidence type="ECO:0000256" key="1">
    <source>
        <dbReference type="ARBA" id="ARBA00004651"/>
    </source>
</evidence>
<dbReference type="EMBL" id="CP129113">
    <property type="protein sequence ID" value="WLV24890.1"/>
    <property type="molecule type" value="Genomic_DNA"/>
</dbReference>
<dbReference type="Gene3D" id="3.40.50.300">
    <property type="entry name" value="P-loop containing nucleotide triphosphate hydrolases"/>
    <property type="match status" value="1"/>
</dbReference>
<accession>A0ABY9KW82</accession>
<feature type="domain" description="ABC transmembrane type-1" evidence="9">
    <location>
        <begin position="17"/>
        <end position="301"/>
    </location>
</feature>
<dbReference type="InterPro" id="IPR036640">
    <property type="entry name" value="ABC1_TM_sf"/>
</dbReference>
<dbReference type="Proteomes" id="UP001180087">
    <property type="component" value="Chromosome"/>
</dbReference>
<feature type="transmembrane region" description="Helical" evidence="7">
    <location>
        <begin position="16"/>
        <end position="40"/>
    </location>
</feature>
<gene>
    <name evidence="10" type="primary">cydC</name>
    <name evidence="10" type="ORF">QR721_01230</name>
</gene>
<feature type="transmembrane region" description="Helical" evidence="7">
    <location>
        <begin position="52"/>
        <end position="74"/>
    </location>
</feature>
<dbReference type="PROSITE" id="PS50929">
    <property type="entry name" value="ABC_TM1F"/>
    <property type="match status" value="1"/>
</dbReference>
<protein>
    <submittedName>
        <fullName evidence="10">Thiol reductant ABC exporter subunit CydC</fullName>
    </submittedName>
</protein>
<keyword evidence="5 7" id="KW-1133">Transmembrane helix</keyword>
<dbReference type="Pfam" id="PF00005">
    <property type="entry name" value="ABC_tran"/>
    <property type="match status" value="1"/>
</dbReference>
<organism evidence="10 11">
    <name type="scientific">Aciduricibacillus chroicocephali</name>
    <dbReference type="NCBI Taxonomy" id="3054939"/>
    <lineage>
        <taxon>Bacteria</taxon>
        <taxon>Bacillati</taxon>
        <taxon>Bacillota</taxon>
        <taxon>Bacilli</taxon>
        <taxon>Bacillales</taxon>
        <taxon>Bacillaceae</taxon>
        <taxon>Aciduricibacillus</taxon>
    </lineage>
</organism>
<dbReference type="SUPFAM" id="SSF90123">
    <property type="entry name" value="ABC transporter transmembrane region"/>
    <property type="match status" value="1"/>
</dbReference>
<dbReference type="InterPro" id="IPR039421">
    <property type="entry name" value="Type_1_exporter"/>
</dbReference>
<proteinExistence type="predicted"/>
<feature type="transmembrane region" description="Helical" evidence="7">
    <location>
        <begin position="133"/>
        <end position="153"/>
    </location>
</feature>
<keyword evidence="6 7" id="KW-0472">Membrane</keyword>
<dbReference type="InterPro" id="IPR027417">
    <property type="entry name" value="P-loop_NTPase"/>
</dbReference>
<dbReference type="InterPro" id="IPR003593">
    <property type="entry name" value="AAA+_ATPase"/>
</dbReference>
<dbReference type="SMART" id="SM00382">
    <property type="entry name" value="AAA"/>
    <property type="match status" value="1"/>
</dbReference>
<dbReference type="SUPFAM" id="SSF52540">
    <property type="entry name" value="P-loop containing nucleoside triphosphate hydrolases"/>
    <property type="match status" value="1"/>
</dbReference>
<dbReference type="InterPro" id="IPR014223">
    <property type="entry name" value="ABC_CydC/D"/>
</dbReference>
<dbReference type="Gene3D" id="1.20.1560.10">
    <property type="entry name" value="ABC transporter type 1, transmembrane domain"/>
    <property type="match status" value="1"/>
</dbReference>
<dbReference type="NCBIfam" id="TIGR02868">
    <property type="entry name" value="CydC"/>
    <property type="match status" value="1"/>
</dbReference>
<dbReference type="InterPro" id="IPR011527">
    <property type="entry name" value="ABC1_TM_dom"/>
</dbReference>
<keyword evidence="3" id="KW-0547">Nucleotide-binding</keyword>
<evidence type="ECO:0000256" key="2">
    <source>
        <dbReference type="ARBA" id="ARBA00022692"/>
    </source>
</evidence>
<dbReference type="PANTHER" id="PTHR43394:SF1">
    <property type="entry name" value="ATP-BINDING CASSETTE SUB-FAMILY B MEMBER 10, MITOCHONDRIAL"/>
    <property type="match status" value="1"/>
</dbReference>
<feature type="transmembrane region" description="Helical" evidence="7">
    <location>
        <begin position="244"/>
        <end position="263"/>
    </location>
</feature>
<evidence type="ECO:0000256" key="5">
    <source>
        <dbReference type="ARBA" id="ARBA00022989"/>
    </source>
</evidence>
<evidence type="ECO:0000256" key="7">
    <source>
        <dbReference type="SAM" id="Phobius"/>
    </source>
</evidence>
<keyword evidence="2 7" id="KW-0812">Transmembrane</keyword>
<reference evidence="10" key="1">
    <citation type="submission" date="2023-06" db="EMBL/GenBank/DDBJ databases">
        <title>A Treasure from Seagulls: Isolation and Description of Aciduricobacillus qingdaonensis gen. nov., sp. nov., a Rare Obligately Uric Acid-utilizing Member in the Family Bacillaceae.</title>
        <authorList>
            <person name="Liu W."/>
            <person name="Wang B."/>
        </authorList>
    </citation>
    <scope>NUCLEOTIDE SEQUENCE</scope>
    <source>
        <strain evidence="10">44XB</strain>
    </source>
</reference>
<sequence>MHDWIIPYVKQYKSRVALALFFSFLGVASGALLLFVSGYLISKSALRPENVLLVYVPIVSVRAFSIGQAVFPYLEKLVGHDIVLRILAKYRHRLYDMLEPQAVFLEGRYQTGDILNVLSDDIERLQDFYIRTLLPTLSGIFVYAVIAVMFGFFDLPFMLLTLALLGIIVFLVPLISYRLMKKQHLQIKRKRGSLYQHITDAMFGQFDWLASGRVGEVLEKTSAENKQLLRLETKVAHRHHMRDAMLRLIAGLAIIAVMIWANIQTNDGTISATLIAAFTLMMFSVTDALIPISPAVEEIPSYREAIERMSRFEIEDSTINDTSEKIPFPEHPVIQINNVSYAYGHKHQPVLDQFSLRIEPGSKIAILGKSGTGKSTLLKLLAGMIEPDSGEVSISNESMSKDLLGKAVSVLNQKPHLFHTTVANNVRMGKPDATDTEVIAALEKVQMMDLLNTLPEGIHTQMDEMGERFSGGERQRIAFARVLLQNTPIILLDEPTTGLDPRTESNVLQTMLAAAEDKTIIWVTHHLVGAQWVDEVIFMEKGAVKLKGNHEQLLSESTYYRSLYEMDRGI</sequence>
<dbReference type="PROSITE" id="PS50893">
    <property type="entry name" value="ABC_TRANSPORTER_2"/>
    <property type="match status" value="1"/>
</dbReference>